<keyword evidence="2" id="KW-1185">Reference proteome</keyword>
<evidence type="ECO:0000313" key="1">
    <source>
        <dbReference type="EMBL" id="MEU6819676.1"/>
    </source>
</evidence>
<sequence>MTSVRTDLRLSVQIRGASDRVAGHLATGVLAGEDIVLVPAPPDDLLETSRELELLVIPVPLRRTMLIERFRVRKTIHYAQRPPYPENASIAALKIAGFSRYATQMADLSVSAMAAELDRARGDWWAAMSALRIIPAGIRNIPAGVLRELPRMEEEQNRSCREAVRTDSYADEVGKVCHLKICRCQQ</sequence>
<protein>
    <submittedName>
        <fullName evidence="1">Uncharacterized protein</fullName>
    </submittedName>
</protein>
<organism evidence="1 2">
    <name type="scientific">Streptomyces atriruber</name>
    <dbReference type="NCBI Taxonomy" id="545121"/>
    <lineage>
        <taxon>Bacteria</taxon>
        <taxon>Bacillati</taxon>
        <taxon>Actinomycetota</taxon>
        <taxon>Actinomycetes</taxon>
        <taxon>Kitasatosporales</taxon>
        <taxon>Streptomycetaceae</taxon>
        <taxon>Streptomyces</taxon>
    </lineage>
</organism>
<dbReference type="Proteomes" id="UP001551176">
    <property type="component" value="Unassembled WGS sequence"/>
</dbReference>
<reference evidence="1 2" key="1">
    <citation type="submission" date="2024-06" db="EMBL/GenBank/DDBJ databases">
        <title>The Natural Products Discovery Center: Release of the First 8490 Sequenced Strains for Exploring Actinobacteria Biosynthetic Diversity.</title>
        <authorList>
            <person name="Kalkreuter E."/>
            <person name="Kautsar S.A."/>
            <person name="Yang D."/>
            <person name="Bader C.D."/>
            <person name="Teijaro C.N."/>
            <person name="Fluegel L."/>
            <person name="Davis C.M."/>
            <person name="Simpson J.R."/>
            <person name="Lauterbach L."/>
            <person name="Steele A.D."/>
            <person name="Gui C."/>
            <person name="Meng S."/>
            <person name="Li G."/>
            <person name="Viehrig K."/>
            <person name="Ye F."/>
            <person name="Su P."/>
            <person name="Kiefer A.F."/>
            <person name="Nichols A."/>
            <person name="Cepeda A.J."/>
            <person name="Yan W."/>
            <person name="Fan B."/>
            <person name="Jiang Y."/>
            <person name="Adhikari A."/>
            <person name="Zheng C.-J."/>
            <person name="Schuster L."/>
            <person name="Cowan T.M."/>
            <person name="Smanski M.J."/>
            <person name="Chevrette M.G."/>
            <person name="De Carvalho L.P.S."/>
            <person name="Shen B."/>
        </authorList>
    </citation>
    <scope>NUCLEOTIDE SEQUENCE [LARGE SCALE GENOMIC DNA]</scope>
    <source>
        <strain evidence="1 2">NPDC046838</strain>
    </source>
</reference>
<gene>
    <name evidence="1" type="ORF">ABZ921_03535</name>
</gene>
<accession>A0ABV3BFA2</accession>
<name>A0ABV3BFA2_9ACTN</name>
<comment type="caution">
    <text evidence="1">The sequence shown here is derived from an EMBL/GenBank/DDBJ whole genome shotgun (WGS) entry which is preliminary data.</text>
</comment>
<dbReference type="RefSeq" id="WP_359344236.1">
    <property type="nucleotide sequence ID" value="NZ_JBEYXV010000001.1"/>
</dbReference>
<evidence type="ECO:0000313" key="2">
    <source>
        <dbReference type="Proteomes" id="UP001551176"/>
    </source>
</evidence>
<proteinExistence type="predicted"/>
<dbReference type="EMBL" id="JBEYXV010000001">
    <property type="protein sequence ID" value="MEU6819676.1"/>
    <property type="molecule type" value="Genomic_DNA"/>
</dbReference>